<dbReference type="Proteomes" id="UP000053369">
    <property type="component" value="Unassembled WGS sequence"/>
</dbReference>
<reference evidence="1 2" key="1">
    <citation type="submission" date="2014-04" db="EMBL/GenBank/DDBJ databases">
        <title>Genome evolution of avian class.</title>
        <authorList>
            <person name="Zhang G."/>
            <person name="Li C."/>
        </authorList>
    </citation>
    <scope>NUCLEOTIDE SEQUENCE [LARGE SCALE GENOMIC DNA]</scope>
    <source>
        <strain evidence="1">BGI_N332</strain>
    </source>
</reference>
<gene>
    <name evidence="1" type="ORF">N332_07226</name>
</gene>
<dbReference type="InterPro" id="IPR036834">
    <property type="entry name" value="Bcl-2-like_sf"/>
</dbReference>
<name>A0A091RBX6_9AVES</name>
<dbReference type="EMBL" id="KK812288">
    <property type="protein sequence ID" value="KFQ36419.1"/>
    <property type="molecule type" value="Genomic_DNA"/>
</dbReference>
<organism evidence="1 2">
    <name type="scientific">Mesitornis unicolor</name>
    <name type="common">brown roatelo</name>
    <dbReference type="NCBI Taxonomy" id="54374"/>
    <lineage>
        <taxon>Eukaryota</taxon>
        <taxon>Metazoa</taxon>
        <taxon>Chordata</taxon>
        <taxon>Craniata</taxon>
        <taxon>Vertebrata</taxon>
        <taxon>Euteleostomi</taxon>
        <taxon>Archelosauria</taxon>
        <taxon>Archosauria</taxon>
        <taxon>Dinosauria</taxon>
        <taxon>Saurischia</taxon>
        <taxon>Theropoda</taxon>
        <taxon>Coelurosauria</taxon>
        <taxon>Aves</taxon>
        <taxon>Neognathae</taxon>
        <taxon>Neoaves</taxon>
        <taxon>Columbimorphae</taxon>
        <taxon>Mesitornithiformes</taxon>
        <taxon>Mesitornithidae</taxon>
        <taxon>Mesitornis</taxon>
    </lineage>
</organism>
<dbReference type="InterPro" id="IPR033543">
    <property type="entry name" value="BCL2L15"/>
</dbReference>
<evidence type="ECO:0000313" key="2">
    <source>
        <dbReference type="Proteomes" id="UP000053369"/>
    </source>
</evidence>
<protein>
    <submittedName>
        <fullName evidence="1">Bcl-2-like 15</fullName>
    </submittedName>
</protein>
<feature type="non-terminal residue" evidence="1">
    <location>
        <position position="117"/>
    </location>
</feature>
<sequence>EEPPTGFDPMVVASRLRRIGDQCNLDFEKVSSAPLAEVLKGKMEMFGAAVDSLSRTWSDQNPELGYERAFLSISVKLLTYVLQKIGPVVLPTQLTEVISGNSRVRSYIEASGGWVRM</sequence>
<dbReference type="PANTHER" id="PTHR36466">
    <property type="entry name" value="BCL-2-LIKE PROTEIN 15"/>
    <property type="match status" value="1"/>
</dbReference>
<dbReference type="SUPFAM" id="SSF56854">
    <property type="entry name" value="Bcl-2 inhibitors of programmed cell death"/>
    <property type="match status" value="1"/>
</dbReference>
<evidence type="ECO:0000313" key="1">
    <source>
        <dbReference type="EMBL" id="KFQ36419.1"/>
    </source>
</evidence>
<dbReference type="PANTHER" id="PTHR36466:SF1">
    <property type="entry name" value="BCL-2-LIKE PROTEIN 15"/>
    <property type="match status" value="1"/>
</dbReference>
<accession>A0A091RBX6</accession>
<feature type="non-terminal residue" evidence="1">
    <location>
        <position position="1"/>
    </location>
</feature>
<dbReference type="GO" id="GO:0042981">
    <property type="term" value="P:regulation of apoptotic process"/>
    <property type="evidence" value="ECO:0007669"/>
    <property type="project" value="InterPro"/>
</dbReference>
<keyword evidence="2" id="KW-1185">Reference proteome</keyword>
<dbReference type="AlphaFoldDB" id="A0A091RBX6"/>
<proteinExistence type="predicted"/>